<dbReference type="Proteomes" id="UP000748756">
    <property type="component" value="Unassembled WGS sequence"/>
</dbReference>
<name>A0A9P5RZP5_9FUNG</name>
<accession>A0A9P5RZP5</accession>
<comment type="caution">
    <text evidence="1">The sequence shown here is derived from an EMBL/GenBank/DDBJ whole genome shotgun (WGS) entry which is preliminary data.</text>
</comment>
<protein>
    <submittedName>
        <fullName evidence="1">Uncharacterized protein</fullName>
    </submittedName>
</protein>
<sequence length="84" mass="9098">MPSKPLQGITSPSVIYNLDWQTPPISTAAFALLSDTGKAHASCCYLSTTDHNDADTLPCAAVTTHEQTERANSDYEGVYMKFNS</sequence>
<evidence type="ECO:0000313" key="1">
    <source>
        <dbReference type="EMBL" id="KAF9149207.1"/>
    </source>
</evidence>
<reference evidence="1" key="1">
    <citation type="journal article" date="2020" name="Fungal Divers.">
        <title>Resolving the Mortierellaceae phylogeny through synthesis of multi-gene phylogenetics and phylogenomics.</title>
        <authorList>
            <person name="Vandepol N."/>
            <person name="Liber J."/>
            <person name="Desiro A."/>
            <person name="Na H."/>
            <person name="Kennedy M."/>
            <person name="Barry K."/>
            <person name="Grigoriev I.V."/>
            <person name="Miller A.N."/>
            <person name="O'Donnell K."/>
            <person name="Stajich J.E."/>
            <person name="Bonito G."/>
        </authorList>
    </citation>
    <scope>NUCLEOTIDE SEQUENCE</scope>
    <source>
        <strain evidence="1">NRRL 6426</strain>
    </source>
</reference>
<keyword evidence="2" id="KW-1185">Reference proteome</keyword>
<proteinExistence type="predicted"/>
<evidence type="ECO:0000313" key="2">
    <source>
        <dbReference type="Proteomes" id="UP000748756"/>
    </source>
</evidence>
<dbReference type="EMBL" id="JAAAUQ010000560">
    <property type="protein sequence ID" value="KAF9149207.1"/>
    <property type="molecule type" value="Genomic_DNA"/>
</dbReference>
<organism evidence="1 2">
    <name type="scientific">Linnemannia schmuckeri</name>
    <dbReference type="NCBI Taxonomy" id="64567"/>
    <lineage>
        <taxon>Eukaryota</taxon>
        <taxon>Fungi</taxon>
        <taxon>Fungi incertae sedis</taxon>
        <taxon>Mucoromycota</taxon>
        <taxon>Mortierellomycotina</taxon>
        <taxon>Mortierellomycetes</taxon>
        <taxon>Mortierellales</taxon>
        <taxon>Mortierellaceae</taxon>
        <taxon>Linnemannia</taxon>
    </lineage>
</organism>
<dbReference type="AlphaFoldDB" id="A0A9P5RZP5"/>
<gene>
    <name evidence="1" type="ORF">BG015_009024</name>
</gene>
<feature type="non-terminal residue" evidence="1">
    <location>
        <position position="84"/>
    </location>
</feature>